<dbReference type="Proteomes" id="UP000640335">
    <property type="component" value="Unassembled WGS sequence"/>
</dbReference>
<accession>A0ABR8Q407</accession>
<feature type="transmembrane region" description="Helical" evidence="1">
    <location>
        <begin position="40"/>
        <end position="57"/>
    </location>
</feature>
<evidence type="ECO:0000313" key="3">
    <source>
        <dbReference type="Proteomes" id="UP000640335"/>
    </source>
</evidence>
<name>A0ABR8Q407_9CLOT</name>
<dbReference type="InterPro" id="IPR007441">
    <property type="entry name" value="EutH"/>
</dbReference>
<sequence>MEKIMLYIISAFFIIGIFDYILGGKFGLGKELENGIKSMGSLAISMVGIISITPIISEGLNKYIIPRLNINLIDPSIISSSLIAVDMGGYKIAEAIGRSSAEVYFSGILISSILGCTISFTLPLALGIIKEEDRDVLCKGVLCGIVTVPVGLFIGGILLRIPIMIIFKNLLPIIVISLFIIIGLKKIPNKMIAYFERLARFIFIIGLIGLGIQGITSITGVVIIKGLLPIEESIIIVGKIAIFLAGANVMLKVIKIIFAEKINKLKEALGINTESVTSLIGSLASAVIVFTDFDKLDNRGKIICSAFSVSGAYVFGGQLGYVVTEAKEVVFIYILVKLISGFLAIILAMKISKDCVIEEKNRAVNN</sequence>
<feature type="transmembrane region" description="Helical" evidence="1">
    <location>
        <begin position="234"/>
        <end position="254"/>
    </location>
</feature>
<feature type="transmembrane region" description="Helical" evidence="1">
    <location>
        <begin position="6"/>
        <end position="28"/>
    </location>
</feature>
<proteinExistence type="predicted"/>
<dbReference type="PANTHER" id="PTHR40089">
    <property type="entry name" value="ETHANOLAMINE UTILIZATION PROTEIN EUTH"/>
    <property type="match status" value="1"/>
</dbReference>
<keyword evidence="1" id="KW-0472">Membrane</keyword>
<feature type="transmembrane region" description="Helical" evidence="1">
    <location>
        <begin position="302"/>
        <end position="324"/>
    </location>
</feature>
<evidence type="ECO:0000313" key="2">
    <source>
        <dbReference type="EMBL" id="MBD7915150.1"/>
    </source>
</evidence>
<feature type="transmembrane region" description="Helical" evidence="1">
    <location>
        <begin position="136"/>
        <end position="159"/>
    </location>
</feature>
<feature type="transmembrane region" description="Helical" evidence="1">
    <location>
        <begin position="103"/>
        <end position="129"/>
    </location>
</feature>
<dbReference type="NCBIfam" id="NF011667">
    <property type="entry name" value="PRK15086.1-3"/>
    <property type="match status" value="1"/>
</dbReference>
<protein>
    <submittedName>
        <fullName evidence="2">Ethanolamine utilization protein EutH</fullName>
    </submittedName>
</protein>
<organism evidence="2 3">
    <name type="scientific">Clostridium gallinarum</name>
    <dbReference type="NCBI Taxonomy" id="2762246"/>
    <lineage>
        <taxon>Bacteria</taxon>
        <taxon>Bacillati</taxon>
        <taxon>Bacillota</taxon>
        <taxon>Clostridia</taxon>
        <taxon>Eubacteriales</taxon>
        <taxon>Clostridiaceae</taxon>
        <taxon>Clostridium</taxon>
    </lineage>
</organism>
<keyword evidence="3" id="KW-1185">Reference proteome</keyword>
<feature type="transmembrane region" description="Helical" evidence="1">
    <location>
        <begin position="204"/>
        <end position="228"/>
    </location>
</feature>
<reference evidence="2 3" key="1">
    <citation type="submission" date="2020-08" db="EMBL/GenBank/DDBJ databases">
        <title>A Genomic Blueprint of the Chicken Gut Microbiome.</title>
        <authorList>
            <person name="Gilroy R."/>
            <person name="Ravi A."/>
            <person name="Getino M."/>
            <person name="Pursley I."/>
            <person name="Horton D.L."/>
            <person name="Alikhan N.-F."/>
            <person name="Baker D."/>
            <person name="Gharbi K."/>
            <person name="Hall N."/>
            <person name="Watson M."/>
            <person name="Adriaenssens E.M."/>
            <person name="Foster-Nyarko E."/>
            <person name="Jarju S."/>
            <person name="Secka A."/>
            <person name="Antonio M."/>
            <person name="Oren A."/>
            <person name="Chaudhuri R."/>
            <person name="La Ragione R.M."/>
            <person name="Hildebrand F."/>
            <person name="Pallen M.J."/>
        </authorList>
    </citation>
    <scope>NUCLEOTIDE SEQUENCE [LARGE SCALE GENOMIC DNA]</scope>
    <source>
        <strain evidence="2 3">Sa3CUN1</strain>
    </source>
</reference>
<dbReference type="PIRSF" id="PIRSF019466">
    <property type="entry name" value="EutH"/>
    <property type="match status" value="1"/>
</dbReference>
<feature type="transmembrane region" description="Helical" evidence="1">
    <location>
        <begin position="330"/>
        <end position="349"/>
    </location>
</feature>
<feature type="transmembrane region" description="Helical" evidence="1">
    <location>
        <begin position="165"/>
        <end position="184"/>
    </location>
</feature>
<comment type="caution">
    <text evidence="2">The sequence shown here is derived from an EMBL/GenBank/DDBJ whole genome shotgun (WGS) entry which is preliminary data.</text>
</comment>
<evidence type="ECO:0000256" key="1">
    <source>
        <dbReference type="SAM" id="Phobius"/>
    </source>
</evidence>
<gene>
    <name evidence="2" type="primary">eutH</name>
    <name evidence="2" type="ORF">H9660_08300</name>
</gene>
<dbReference type="PANTHER" id="PTHR40089:SF1">
    <property type="entry name" value="ETHANOLAMINE PERMEASE EUTH-RELATED"/>
    <property type="match status" value="1"/>
</dbReference>
<dbReference type="EMBL" id="JACSQZ010000025">
    <property type="protein sequence ID" value="MBD7915150.1"/>
    <property type="molecule type" value="Genomic_DNA"/>
</dbReference>
<keyword evidence="1" id="KW-0812">Transmembrane</keyword>
<dbReference type="RefSeq" id="WP_191749913.1">
    <property type="nucleotide sequence ID" value="NZ_JACSQZ010000025.1"/>
</dbReference>
<dbReference type="Pfam" id="PF04346">
    <property type="entry name" value="EutH"/>
    <property type="match status" value="1"/>
</dbReference>
<keyword evidence="1" id="KW-1133">Transmembrane helix</keyword>